<sequence length="139" mass="15824">MKKIIFLIFCISVLVSCKNDKNSEQTEDTNLNGNIEKTEKQSDGLTLLKGEFVYYGGAAVLQTQSEIYGVFITDKMLELNELAEKFKTQPTDMVQVEVRGKITTQNDEKILWDNKLEIEEILNVFAPKSKDDIIKLGKE</sequence>
<evidence type="ECO:0000313" key="2">
    <source>
        <dbReference type="Proteomes" id="UP001501433"/>
    </source>
</evidence>
<comment type="caution">
    <text evidence="1">The sequence shown here is derived from an EMBL/GenBank/DDBJ whole genome shotgun (WGS) entry which is preliminary data.</text>
</comment>
<dbReference type="PROSITE" id="PS51257">
    <property type="entry name" value="PROKAR_LIPOPROTEIN"/>
    <property type="match status" value="1"/>
</dbReference>
<evidence type="ECO:0000313" key="1">
    <source>
        <dbReference type="EMBL" id="GAA4803931.1"/>
    </source>
</evidence>
<dbReference type="RefSeq" id="WP_345275615.1">
    <property type="nucleotide sequence ID" value="NZ_BAABJW010000001.1"/>
</dbReference>
<keyword evidence="2" id="KW-1185">Reference proteome</keyword>
<dbReference type="EMBL" id="BAABJW010000001">
    <property type="protein sequence ID" value="GAA4803931.1"/>
    <property type="molecule type" value="Genomic_DNA"/>
</dbReference>
<organism evidence="1 2">
    <name type="scientific">Litoribaculum gwangyangense</name>
    <dbReference type="NCBI Taxonomy" id="1130722"/>
    <lineage>
        <taxon>Bacteria</taxon>
        <taxon>Pseudomonadati</taxon>
        <taxon>Bacteroidota</taxon>
        <taxon>Flavobacteriia</taxon>
        <taxon>Flavobacteriales</taxon>
        <taxon>Flavobacteriaceae</taxon>
        <taxon>Litoribaculum</taxon>
    </lineage>
</organism>
<dbReference type="Proteomes" id="UP001501433">
    <property type="component" value="Unassembled WGS sequence"/>
</dbReference>
<protein>
    <recommendedName>
        <fullName evidence="3">NlpE C-terminal OB domain-containing protein</fullName>
    </recommendedName>
</protein>
<name>A0ABP9C358_9FLAO</name>
<reference evidence="2" key="1">
    <citation type="journal article" date="2019" name="Int. J. Syst. Evol. Microbiol.">
        <title>The Global Catalogue of Microorganisms (GCM) 10K type strain sequencing project: providing services to taxonomists for standard genome sequencing and annotation.</title>
        <authorList>
            <consortium name="The Broad Institute Genomics Platform"/>
            <consortium name="The Broad Institute Genome Sequencing Center for Infectious Disease"/>
            <person name="Wu L."/>
            <person name="Ma J."/>
        </authorList>
    </citation>
    <scope>NUCLEOTIDE SEQUENCE [LARGE SCALE GENOMIC DNA]</scope>
    <source>
        <strain evidence="2">JCM 18325</strain>
    </source>
</reference>
<evidence type="ECO:0008006" key="3">
    <source>
        <dbReference type="Google" id="ProtNLM"/>
    </source>
</evidence>
<accession>A0ABP9C358</accession>
<gene>
    <name evidence="1" type="ORF">GCM10023330_07730</name>
</gene>
<proteinExistence type="predicted"/>